<dbReference type="AlphaFoldDB" id="A0A6P8YHU9"/>
<dbReference type="FunCoup" id="A0A6P8YHU9">
    <property type="interactions" value="20"/>
</dbReference>
<dbReference type="InterPro" id="IPR008909">
    <property type="entry name" value="DALR_anticod-bd"/>
</dbReference>
<dbReference type="Proteomes" id="UP000515158">
    <property type="component" value="Unplaced"/>
</dbReference>
<evidence type="ECO:0000259" key="1">
    <source>
        <dbReference type="SMART" id="SM00836"/>
    </source>
</evidence>
<name>A0A6P8YHU9_THRPL</name>
<dbReference type="Pfam" id="PF05746">
    <property type="entry name" value="DALR_1"/>
    <property type="match status" value="1"/>
</dbReference>
<dbReference type="GO" id="GO:0006420">
    <property type="term" value="P:arginyl-tRNA aminoacylation"/>
    <property type="evidence" value="ECO:0007669"/>
    <property type="project" value="InterPro"/>
</dbReference>
<dbReference type="InterPro" id="IPR009080">
    <property type="entry name" value="tRNAsynth_Ia_anticodon-bd"/>
</dbReference>
<gene>
    <name evidence="3" type="primary">LOC117640788</name>
</gene>
<organism evidence="3">
    <name type="scientific">Thrips palmi</name>
    <name type="common">Melon thrips</name>
    <dbReference type="NCBI Taxonomy" id="161013"/>
    <lineage>
        <taxon>Eukaryota</taxon>
        <taxon>Metazoa</taxon>
        <taxon>Ecdysozoa</taxon>
        <taxon>Arthropoda</taxon>
        <taxon>Hexapoda</taxon>
        <taxon>Insecta</taxon>
        <taxon>Pterygota</taxon>
        <taxon>Neoptera</taxon>
        <taxon>Paraneoptera</taxon>
        <taxon>Thysanoptera</taxon>
        <taxon>Terebrantia</taxon>
        <taxon>Thripoidea</taxon>
        <taxon>Thripidae</taxon>
        <taxon>Thrips</taxon>
    </lineage>
</organism>
<dbReference type="GO" id="GO:0000049">
    <property type="term" value="F:tRNA binding"/>
    <property type="evidence" value="ECO:0007669"/>
    <property type="project" value="TreeGrafter"/>
</dbReference>
<dbReference type="OrthoDB" id="9990834at2759"/>
<proteinExistence type="predicted"/>
<protein>
    <submittedName>
        <fullName evidence="3">Uncharacterized protein LOC117640788</fullName>
    </submittedName>
</protein>
<evidence type="ECO:0000313" key="2">
    <source>
        <dbReference type="Proteomes" id="UP000515158"/>
    </source>
</evidence>
<dbReference type="PANTHER" id="PTHR16043">
    <property type="entry name" value="DALRD3 PROTEIN"/>
    <property type="match status" value="1"/>
</dbReference>
<dbReference type="KEGG" id="tpal:117640788"/>
<dbReference type="SUPFAM" id="SSF47323">
    <property type="entry name" value="Anticodon-binding domain of a subclass of class I aminoacyl-tRNA synthetases"/>
    <property type="match status" value="1"/>
</dbReference>
<evidence type="ECO:0000313" key="3">
    <source>
        <dbReference type="RefSeq" id="XP_034233537.1"/>
    </source>
</evidence>
<dbReference type="GeneID" id="117640788"/>
<reference evidence="3" key="1">
    <citation type="submission" date="2025-08" db="UniProtKB">
        <authorList>
            <consortium name="RefSeq"/>
        </authorList>
    </citation>
    <scope>IDENTIFICATION</scope>
    <source>
        <tissue evidence="3">Total insect</tissue>
    </source>
</reference>
<dbReference type="RefSeq" id="XP_034233537.1">
    <property type="nucleotide sequence ID" value="XM_034377646.1"/>
</dbReference>
<dbReference type="GO" id="GO:0004814">
    <property type="term" value="F:arginine-tRNA ligase activity"/>
    <property type="evidence" value="ECO:0007669"/>
    <property type="project" value="InterPro"/>
</dbReference>
<dbReference type="Gene3D" id="1.10.730.10">
    <property type="entry name" value="Isoleucyl-tRNA Synthetase, Domain 1"/>
    <property type="match status" value="1"/>
</dbReference>
<dbReference type="InParanoid" id="A0A6P8YHU9"/>
<dbReference type="InterPro" id="IPR037380">
    <property type="entry name" value="DALRD3"/>
</dbReference>
<accession>A0A6P8YHU9</accession>
<dbReference type="PANTHER" id="PTHR16043:SF1">
    <property type="entry name" value="DALR ANTICODON-BINDING DOMAIN-CONTAINING PROTEIN 3"/>
    <property type="match status" value="1"/>
</dbReference>
<sequence>MAAPMSMSFVETVNRIYKFLGSDDLIVDETAVFQEPRLSRQDTDKCDIGLPLITLGGCDAIIPGALLFPEYKQFKLKINLKQVLEELPPRSISWALPIQSCSTFKNSLCVSFDRQQVYRNTIFSILFVDSTSVKLLGSKKVVCVTKDTVSVDQDITDLTELRVALAYESICKVFIYLGYDVKKRSEEEVTSSDFRRLHVCHKQICSEKVLGCSLVHCGAVLNMTTGSKDSNTSVKEYYRRKKLVFERMAKARSNCQGSSDQAATISEAEVTGELLWVKLHDNVSISLSDEDSAETGVSHGATFLLYNHVRLSCIRRKFEQGVESGLYQKLPDIEDIDFGLLTQNEEWQLLLLILEFPYWLINCICPRGKISLHPVLVGLDKLCRVFSVYYRRVRVLMEPRPQLLPIMYARLYLLQCVEHILGTGLSIFGMKPLDSM</sequence>
<feature type="domain" description="DALR anticodon binding" evidence="1">
    <location>
        <begin position="304"/>
        <end position="436"/>
    </location>
</feature>
<dbReference type="SMART" id="SM00836">
    <property type="entry name" value="DALR_1"/>
    <property type="match status" value="1"/>
</dbReference>
<keyword evidence="2" id="KW-1185">Reference proteome</keyword>
<dbReference type="GO" id="GO:0005524">
    <property type="term" value="F:ATP binding"/>
    <property type="evidence" value="ECO:0007669"/>
    <property type="project" value="InterPro"/>
</dbReference>
<dbReference type="GO" id="GO:0106217">
    <property type="term" value="P:tRNA C3-cytosine methylation"/>
    <property type="evidence" value="ECO:0007669"/>
    <property type="project" value="TreeGrafter"/>
</dbReference>